<evidence type="ECO:0000313" key="1">
    <source>
        <dbReference type="EMBL" id="GAA5798548.1"/>
    </source>
</evidence>
<sequence>MFELLTKYSEGKETTFLTDFIIQNRSEAILICFNEGLSGSNEIRKKITETFDESSKKLKRDFKNNKNSVDWIDLSNAVERYKSFKCISQSEQEVFVREADAYASSRSSQIEISPLVLNNNIKGWRLKAKYIDKLNLQDLLYYNIIDFTSIKADDGTHKVLGSYFEAEKTRYESNYKAVQKISRTARNLLIQKNQNLSNQDITLKERLKETKKYLKGLKKDMPINEYKEAKCIFKFFKIFADLEKEKIKLYQSEANEATYLLCFLRPIFRILTGFQPWMKFLWFECTLKCKKDEENKLLLDSDGKATSATKIDGIIIDEVYGVEVALAEVSGPNWKVDTHHFFEDRKKLAKNLKCMYKSLISLKTGVSLDLLQEQHEQIGLFLADDKPSPESSPCCSEDDEYISPRKKMKTKCNSD</sequence>
<proteinExistence type="predicted"/>
<accession>A0ABP9XWB7</accession>
<comment type="caution">
    <text evidence="1">The sequence shown here is derived from an EMBL/GenBank/DDBJ whole genome shotgun (WGS) entry which is preliminary data.</text>
</comment>
<gene>
    <name evidence="1" type="ORF">HPULCUR_003953</name>
</gene>
<evidence type="ECO:0000313" key="2">
    <source>
        <dbReference type="Proteomes" id="UP001476247"/>
    </source>
</evidence>
<name>A0ABP9XWB7_9FUNG</name>
<protein>
    <submittedName>
        <fullName evidence="1">Uncharacterized protein</fullName>
    </submittedName>
</protein>
<dbReference type="EMBL" id="BAABUJ010000010">
    <property type="protein sequence ID" value="GAA5798548.1"/>
    <property type="molecule type" value="Genomic_DNA"/>
</dbReference>
<organism evidence="1 2">
    <name type="scientific">Helicostylum pulchrum</name>
    <dbReference type="NCBI Taxonomy" id="562976"/>
    <lineage>
        <taxon>Eukaryota</taxon>
        <taxon>Fungi</taxon>
        <taxon>Fungi incertae sedis</taxon>
        <taxon>Mucoromycota</taxon>
        <taxon>Mucoromycotina</taxon>
        <taxon>Mucoromycetes</taxon>
        <taxon>Mucorales</taxon>
        <taxon>Mucorineae</taxon>
        <taxon>Mucoraceae</taxon>
        <taxon>Helicostylum</taxon>
    </lineage>
</organism>
<reference evidence="1 2" key="1">
    <citation type="submission" date="2024-04" db="EMBL/GenBank/DDBJ databases">
        <title>genome sequences of Mucor flavus KT1a and Helicostylum pulchrum KT1b strains isolation_sourced from the surface of a dry-aged beef.</title>
        <authorList>
            <person name="Toyotome T."/>
            <person name="Hosono M."/>
            <person name="Torimaru M."/>
            <person name="Fukuda K."/>
            <person name="Mikami N."/>
        </authorList>
    </citation>
    <scope>NUCLEOTIDE SEQUENCE [LARGE SCALE GENOMIC DNA]</scope>
    <source>
        <strain evidence="1 2">KT1b</strain>
    </source>
</reference>
<keyword evidence="2" id="KW-1185">Reference proteome</keyword>
<dbReference type="Proteomes" id="UP001476247">
    <property type="component" value="Unassembled WGS sequence"/>
</dbReference>